<organism evidence="2 3">
    <name type="scientific">Kitasatospora xanthocidica</name>
    <dbReference type="NCBI Taxonomy" id="83382"/>
    <lineage>
        <taxon>Bacteria</taxon>
        <taxon>Bacillati</taxon>
        <taxon>Actinomycetota</taxon>
        <taxon>Actinomycetes</taxon>
        <taxon>Kitasatosporales</taxon>
        <taxon>Streptomycetaceae</taxon>
        <taxon>Kitasatospora</taxon>
    </lineage>
</organism>
<evidence type="ECO:0000313" key="3">
    <source>
        <dbReference type="Proteomes" id="UP000263377"/>
    </source>
</evidence>
<gene>
    <name evidence="2" type="ORF">DR950_06490</name>
</gene>
<proteinExistence type="predicted"/>
<dbReference type="Proteomes" id="UP000263377">
    <property type="component" value="Unassembled WGS sequence"/>
</dbReference>
<evidence type="ECO:0000313" key="2">
    <source>
        <dbReference type="EMBL" id="RGD57491.1"/>
    </source>
</evidence>
<sequence>MTGLPIGYGGALVVRTDFSSPGSWALLCEALTTPNDQGFLPVVHLVGDPRLAGATCDEVRSLLPERYTHPLLVLADGPALASSEQPLVVVDLRERPGRFIRVVAARLWSIENNLSISNMDFDDFAGNVDADGVFRGF</sequence>
<dbReference type="InterPro" id="IPR053832">
    <property type="entry name" value="DUF6924"/>
</dbReference>
<reference evidence="2 3" key="1">
    <citation type="submission" date="2018-08" db="EMBL/GenBank/DDBJ databases">
        <title>Diversity &amp; Physiological Properties of Lignin-Decomposing Actinobacteria from Soil.</title>
        <authorList>
            <person name="Roh S.G."/>
            <person name="Kim S.B."/>
        </authorList>
    </citation>
    <scope>NUCLEOTIDE SEQUENCE [LARGE SCALE GENOMIC DNA]</scope>
    <source>
        <strain evidence="2 3">MMS17-GH009</strain>
    </source>
</reference>
<accession>A0A372ZP43</accession>
<name>A0A372ZP43_9ACTN</name>
<comment type="caution">
    <text evidence="2">The sequence shown here is derived from an EMBL/GenBank/DDBJ whole genome shotgun (WGS) entry which is preliminary data.</text>
</comment>
<protein>
    <recommendedName>
        <fullName evidence="1">DUF6924 domain-containing protein</fullName>
    </recommendedName>
</protein>
<dbReference type="EMBL" id="QVIG01000001">
    <property type="protein sequence ID" value="RGD57491.1"/>
    <property type="molecule type" value="Genomic_DNA"/>
</dbReference>
<dbReference type="Pfam" id="PF21962">
    <property type="entry name" value="DUF6924"/>
    <property type="match status" value="1"/>
</dbReference>
<dbReference type="AlphaFoldDB" id="A0A372ZP43"/>
<dbReference type="RefSeq" id="WP_117486265.1">
    <property type="nucleotide sequence ID" value="NZ_QVIG01000001.1"/>
</dbReference>
<evidence type="ECO:0000259" key="1">
    <source>
        <dbReference type="Pfam" id="PF21962"/>
    </source>
</evidence>
<feature type="domain" description="DUF6924" evidence="1">
    <location>
        <begin position="11"/>
        <end position="137"/>
    </location>
</feature>
<keyword evidence="3" id="KW-1185">Reference proteome</keyword>